<dbReference type="PANTHER" id="PTHR38605:SF1">
    <property type="entry name" value="ATPASE"/>
    <property type="match status" value="1"/>
</dbReference>
<sequence>MPSLTSLKDEAAIAFDTLNDRAKSVFNPTLKLGVTGLSGAGKTVFITSLIENLLHSDRLPVFEVVREGRLLSAKLAEQPDSKIARFEFEKHIDCLINKRSWPQSTRSLSQLRLKLQFLPRSQTFSSLKQTKLNIDIIDYPGEWLLDLPLLDKSYRTFSAQSIERANSPAHKQHAKAWLGAIQSINFLSEANEKDIETLSDSFKDYLKTAKNSGNMISALPPGRFLIPGRFEGAPVLAFSPLPDLGITEFPENSIAKVMEQRYEAYKTFVIKPFFREYIARLDRQVVLVDSLDAINGGRESILEMQNALSEILVCFRAGRNGLFSRLIKHKIDRILVAATKVDYLHHIDHERLEKITEQIVDEALDNAKLNGVLTDTLAVASLRSTKEGTSEKRGQSLPVVIGTPMKGEKIGDTVFDGKTETAIFPGDLPQSLSELVSEDLRDRLQFVRFLPPKLEMNSPFPQIRLDRAMEFLFGDYLI</sequence>
<accession>A0A1R0F768</accession>
<dbReference type="AlphaFoldDB" id="A0A1R0F768"/>
<reference evidence="1 2" key="1">
    <citation type="submission" date="2016-12" db="EMBL/GenBank/DDBJ databases">
        <title>Comparative genomics of Bartonella apis.</title>
        <authorList>
            <person name="Engel P."/>
        </authorList>
    </citation>
    <scope>NUCLEOTIDE SEQUENCE [LARGE SCALE GENOMIC DNA]</scope>
    <source>
        <strain evidence="1 2">PEB0149</strain>
    </source>
</reference>
<keyword evidence="2" id="KW-1185">Reference proteome</keyword>
<evidence type="ECO:0000313" key="2">
    <source>
        <dbReference type="Proteomes" id="UP000187344"/>
    </source>
</evidence>
<gene>
    <name evidence="1" type="ORF">PEB0149_001690</name>
</gene>
<proteinExistence type="predicted"/>
<dbReference type="PIRSF" id="PIRSF019381">
    <property type="entry name" value="YcjX"/>
    <property type="match status" value="1"/>
</dbReference>
<evidence type="ECO:0000313" key="1">
    <source>
        <dbReference type="EMBL" id="OLY42762.1"/>
    </source>
</evidence>
<dbReference type="Proteomes" id="UP000187344">
    <property type="component" value="Unassembled WGS sequence"/>
</dbReference>
<dbReference type="Pfam" id="PF04317">
    <property type="entry name" value="DUF463"/>
    <property type="match status" value="1"/>
</dbReference>
<dbReference type="OrthoDB" id="9777645at2"/>
<dbReference type="InterPro" id="IPR027417">
    <property type="entry name" value="P-loop_NTPase"/>
</dbReference>
<dbReference type="InterPro" id="IPR007413">
    <property type="entry name" value="YcjX-like"/>
</dbReference>
<protein>
    <recommendedName>
        <fullName evidence="3">YcjX family protein</fullName>
    </recommendedName>
</protein>
<evidence type="ECO:0008006" key="3">
    <source>
        <dbReference type="Google" id="ProtNLM"/>
    </source>
</evidence>
<dbReference type="EMBL" id="LXYT01000003">
    <property type="protein sequence ID" value="OLY42762.1"/>
    <property type="molecule type" value="Genomic_DNA"/>
</dbReference>
<organism evidence="1 2">
    <name type="scientific">Bartonella apis</name>
    <dbReference type="NCBI Taxonomy" id="1686310"/>
    <lineage>
        <taxon>Bacteria</taxon>
        <taxon>Pseudomonadati</taxon>
        <taxon>Pseudomonadota</taxon>
        <taxon>Alphaproteobacteria</taxon>
        <taxon>Hyphomicrobiales</taxon>
        <taxon>Bartonellaceae</taxon>
        <taxon>Bartonella</taxon>
    </lineage>
</organism>
<dbReference type="RefSeq" id="WP_075870602.1">
    <property type="nucleotide sequence ID" value="NZ_LXYT01000003.1"/>
</dbReference>
<dbReference type="SUPFAM" id="SSF52540">
    <property type="entry name" value="P-loop containing nucleoside triphosphate hydrolases"/>
    <property type="match status" value="1"/>
</dbReference>
<dbReference type="PANTHER" id="PTHR38605">
    <property type="entry name" value="ATPASE-RELATED"/>
    <property type="match status" value="1"/>
</dbReference>
<name>A0A1R0F768_9HYPH</name>
<comment type="caution">
    <text evidence="1">The sequence shown here is derived from an EMBL/GenBank/DDBJ whole genome shotgun (WGS) entry which is preliminary data.</text>
</comment>